<evidence type="ECO:0000313" key="3">
    <source>
        <dbReference type="EMBL" id="QPS22303.1"/>
    </source>
</evidence>
<dbReference type="STRING" id="82996.ADP72_06600"/>
<dbReference type="PANTHER" id="PTHR46211">
    <property type="entry name" value="GLYCEROPHOSPHORYL DIESTER PHOSPHODIESTERASE"/>
    <property type="match status" value="1"/>
</dbReference>
<dbReference type="GO" id="GO:0008889">
    <property type="term" value="F:glycerophosphodiester phosphodiesterase activity"/>
    <property type="evidence" value="ECO:0007669"/>
    <property type="project" value="UniProtKB-EC"/>
</dbReference>
<accession>A0A2X4UD51</accession>
<dbReference type="InterPro" id="IPR030395">
    <property type="entry name" value="GP_PDE_dom"/>
</dbReference>
<keyword evidence="6" id="KW-1185">Reference proteome</keyword>
<dbReference type="Proteomes" id="UP000594967">
    <property type="component" value="Chromosome"/>
</dbReference>
<dbReference type="PANTHER" id="PTHR46211:SF10">
    <property type="entry name" value="EXPORTED PROTEIN"/>
    <property type="match status" value="1"/>
</dbReference>
<feature type="chain" id="PRO_5016159160" evidence="1">
    <location>
        <begin position="23"/>
        <end position="298"/>
    </location>
</feature>
<keyword evidence="4" id="KW-0378">Hydrolase</keyword>
<dbReference type="Pfam" id="PF03009">
    <property type="entry name" value="GDPD"/>
    <property type="match status" value="1"/>
</dbReference>
<dbReference type="PROSITE" id="PS51704">
    <property type="entry name" value="GP_PDE"/>
    <property type="match status" value="1"/>
</dbReference>
<reference evidence="3 6" key="2">
    <citation type="submission" date="2020-12" db="EMBL/GenBank/DDBJ databases">
        <title>FDA dAtabase for Regulatory Grade micrObial Sequences (FDA-ARGOS): Supporting development and validation of Infectious Disease Dx tests.</title>
        <authorList>
            <person name="Sproer C."/>
            <person name="Gronow S."/>
            <person name="Severitt S."/>
            <person name="Schroder I."/>
            <person name="Tallon L."/>
            <person name="Sadzewicz L."/>
            <person name="Zhao X."/>
            <person name="Boylan J."/>
            <person name="Ott S."/>
            <person name="Bowen H."/>
            <person name="Vavikolanu K."/>
            <person name="Mehta A."/>
            <person name="Aluvathingal J."/>
            <person name="Nadendla S."/>
            <person name="Lowell S."/>
            <person name="Myers T."/>
            <person name="Yan Y."/>
            <person name="Sichtig H."/>
        </authorList>
    </citation>
    <scope>NUCLEOTIDE SEQUENCE [LARGE SCALE GENOMIC DNA]</scope>
    <source>
        <strain evidence="3 6">FDAARGOS_907</strain>
    </source>
</reference>
<dbReference type="RefSeq" id="WP_063202584.1">
    <property type="nucleotide sequence ID" value="NZ_CAMITG010000015.1"/>
</dbReference>
<dbReference type="Gene3D" id="3.20.20.190">
    <property type="entry name" value="Phosphatidylinositol (PI) phosphodiesterase"/>
    <property type="match status" value="1"/>
</dbReference>
<name>A0A2X4UD51_SERPL</name>
<evidence type="ECO:0000313" key="6">
    <source>
        <dbReference type="Proteomes" id="UP000594967"/>
    </source>
</evidence>
<dbReference type="EC" id="3.1.4.46" evidence="4"/>
<evidence type="ECO:0000313" key="5">
    <source>
        <dbReference type="Proteomes" id="UP000248897"/>
    </source>
</evidence>
<proteinExistence type="predicted"/>
<dbReference type="EMBL" id="LS483469">
    <property type="protein sequence ID" value="SQI32352.1"/>
    <property type="molecule type" value="Genomic_DNA"/>
</dbReference>
<dbReference type="InterPro" id="IPR017946">
    <property type="entry name" value="PLC-like_Pdiesterase_TIM-brl"/>
</dbReference>
<dbReference type="GO" id="GO:0006629">
    <property type="term" value="P:lipid metabolic process"/>
    <property type="evidence" value="ECO:0007669"/>
    <property type="project" value="InterPro"/>
</dbReference>
<dbReference type="SUPFAM" id="SSF51695">
    <property type="entry name" value="PLC-like phosphodiesterases"/>
    <property type="match status" value="1"/>
</dbReference>
<evidence type="ECO:0000256" key="1">
    <source>
        <dbReference type="SAM" id="SignalP"/>
    </source>
</evidence>
<feature type="signal peptide" evidence="1">
    <location>
        <begin position="1"/>
        <end position="22"/>
    </location>
</feature>
<evidence type="ECO:0000259" key="2">
    <source>
        <dbReference type="PROSITE" id="PS51704"/>
    </source>
</evidence>
<organism evidence="4 5">
    <name type="scientific">Serratia plymuthica</name>
    <dbReference type="NCBI Taxonomy" id="82996"/>
    <lineage>
        <taxon>Bacteria</taxon>
        <taxon>Pseudomonadati</taxon>
        <taxon>Pseudomonadota</taxon>
        <taxon>Gammaproteobacteria</taxon>
        <taxon>Enterobacterales</taxon>
        <taxon>Yersiniaceae</taxon>
        <taxon>Serratia</taxon>
    </lineage>
</organism>
<dbReference type="AlphaFoldDB" id="A0A2X4UD51"/>
<protein>
    <submittedName>
        <fullName evidence="3">Glycerophosphodiester phosphodiesterase</fullName>
    </submittedName>
    <submittedName>
        <fullName evidence="4">Glycerophosphoryl diester phosphodiesterase</fullName>
        <ecNumber evidence="4">3.1.4.46</ecNumber>
    </submittedName>
</protein>
<gene>
    <name evidence="4" type="primary">ugpQ_2</name>
    <name evidence="3" type="ORF">I6G64_07945</name>
    <name evidence="4" type="ORF">NCTC12961_01098</name>
</gene>
<keyword evidence="1" id="KW-0732">Signal</keyword>
<dbReference type="Proteomes" id="UP000248897">
    <property type="component" value="Chromosome 1"/>
</dbReference>
<evidence type="ECO:0000313" key="4">
    <source>
        <dbReference type="EMBL" id="SQI32352.1"/>
    </source>
</evidence>
<reference evidence="4 5" key="1">
    <citation type="submission" date="2018-06" db="EMBL/GenBank/DDBJ databases">
        <authorList>
            <consortium name="Pathogen Informatics"/>
            <person name="Doyle S."/>
        </authorList>
    </citation>
    <scope>NUCLEOTIDE SEQUENCE [LARGE SCALE GENOMIC DNA]</scope>
    <source>
        <strain evidence="4 5">NCTC12961</strain>
    </source>
</reference>
<feature type="domain" description="GP-PDE" evidence="2">
    <location>
        <begin position="28"/>
        <end position="295"/>
    </location>
</feature>
<dbReference type="EMBL" id="CP065673">
    <property type="protein sequence ID" value="QPS22303.1"/>
    <property type="molecule type" value="Genomic_DNA"/>
</dbReference>
<sequence length="298" mass="32565">MIRFSHLLLASALSLVSLATGAAVGHAPAIIAHRGGTADAPENTRIAIETALKNGADAIWITLQQSKDGAIVLYRPSDLKALTNEQGPVSAHTADQLAKVDAGWSFAKGETHPFRGKGIGIPRLDEILEAFPKVTFYLDIKSPDADPAQFGKALLATLEKADSLNRTRVYSTDAKYLQALPPQIKRFESRDETRTLLANITMAHQCELKADNQQPRWYGLELKREVEVVEKYTLGEGRSKAFLTWDKESIDCFRSQGPVHIILFGVNSPAEYQQALALGADGVMVNSPADAKNFRKAK</sequence>